<dbReference type="PRINTS" id="PR00344">
    <property type="entry name" value="BCTRLSENSOR"/>
</dbReference>
<dbReference type="SMART" id="SM00387">
    <property type="entry name" value="HATPase_c"/>
    <property type="match status" value="1"/>
</dbReference>
<dbReference type="SMART" id="SM00388">
    <property type="entry name" value="HisKA"/>
    <property type="match status" value="1"/>
</dbReference>
<sequence>MIEILLLNFLFLLLPVLTFLIFFEDRLPTRHHKFIYILLSTASMFLCMAYPIKLEVGFIFDLRFVPFLILALYNGYKTVFPLYVVLNIYRFFISGEGIIQSFLFSTVIFLVVPLFTKKYIQLNSRNKVLYAAAAAFFTMFLYLLTLSFQVPINQEFWELTLYAIITYSIAIMIITTLIEKIIANMKARETFIYSEKLNIVSELSASVAHEIRNPLTVTNGFLQLLNTSKTISMEEKKYIEYSLLELERAEKIVSDFLVFAKPQSNNMVYSNFKEEIEYVTNIMTPYANMHQVAIQVNFNNSLYKTFDKNQIQQCLINLYKNGIEAMKKDGGTLYIDVSERKKKIFIQIGDTGTGMTSEEIAHLGKPYYSTKKEGTGLGMLMVYSTISKVKGKIEVESEVGQGTTFLITIPV</sequence>
<organism evidence="16 17">
    <name type="scientific">Peribacillus asahii</name>
    <dbReference type="NCBI Taxonomy" id="228899"/>
    <lineage>
        <taxon>Bacteria</taxon>
        <taxon>Bacillati</taxon>
        <taxon>Bacillota</taxon>
        <taxon>Bacilli</taxon>
        <taxon>Bacillales</taxon>
        <taxon>Bacillaceae</taxon>
        <taxon>Peribacillus</taxon>
    </lineage>
</organism>
<keyword evidence="17" id="KW-1185">Reference proteome</keyword>
<keyword evidence="6" id="KW-0808">Transferase</keyword>
<evidence type="ECO:0000259" key="15">
    <source>
        <dbReference type="PROSITE" id="PS50109"/>
    </source>
</evidence>
<dbReference type="Gene3D" id="1.10.287.130">
    <property type="match status" value="1"/>
</dbReference>
<dbReference type="SUPFAM" id="SSF55874">
    <property type="entry name" value="ATPase domain of HSP90 chaperone/DNA topoisomerase II/histidine kinase"/>
    <property type="match status" value="1"/>
</dbReference>
<feature type="transmembrane region" description="Helical" evidence="14">
    <location>
        <begin position="160"/>
        <end position="178"/>
    </location>
</feature>
<evidence type="ECO:0000256" key="13">
    <source>
        <dbReference type="ARBA" id="ARBA00023136"/>
    </source>
</evidence>
<dbReference type="PANTHER" id="PTHR43065:SF46">
    <property type="entry name" value="C4-DICARBOXYLATE TRANSPORT SENSOR PROTEIN DCTB"/>
    <property type="match status" value="1"/>
</dbReference>
<evidence type="ECO:0000256" key="10">
    <source>
        <dbReference type="ARBA" id="ARBA00022840"/>
    </source>
</evidence>
<evidence type="ECO:0000256" key="9">
    <source>
        <dbReference type="ARBA" id="ARBA00022777"/>
    </source>
</evidence>
<name>A0A398B3V9_9BACI</name>
<keyword evidence="11 14" id="KW-1133">Transmembrane helix</keyword>
<feature type="transmembrane region" description="Helical" evidence="14">
    <location>
        <begin position="98"/>
        <end position="116"/>
    </location>
</feature>
<evidence type="ECO:0000256" key="7">
    <source>
        <dbReference type="ARBA" id="ARBA00022692"/>
    </source>
</evidence>
<evidence type="ECO:0000256" key="4">
    <source>
        <dbReference type="ARBA" id="ARBA00022475"/>
    </source>
</evidence>
<dbReference type="SUPFAM" id="SSF47384">
    <property type="entry name" value="Homodimeric domain of signal transducing histidine kinase"/>
    <property type="match status" value="1"/>
</dbReference>
<dbReference type="InterPro" id="IPR005467">
    <property type="entry name" value="His_kinase_dom"/>
</dbReference>
<dbReference type="RefSeq" id="WP_119117946.1">
    <property type="nucleotide sequence ID" value="NZ_QWVS01000028.1"/>
</dbReference>
<keyword evidence="12" id="KW-0902">Two-component regulatory system</keyword>
<feature type="transmembrane region" description="Helical" evidence="14">
    <location>
        <begin position="34"/>
        <end position="52"/>
    </location>
</feature>
<dbReference type="GO" id="GO:0071555">
    <property type="term" value="P:cell wall organization"/>
    <property type="evidence" value="ECO:0007669"/>
    <property type="project" value="InterPro"/>
</dbReference>
<evidence type="ECO:0000256" key="1">
    <source>
        <dbReference type="ARBA" id="ARBA00000085"/>
    </source>
</evidence>
<evidence type="ECO:0000256" key="2">
    <source>
        <dbReference type="ARBA" id="ARBA00004651"/>
    </source>
</evidence>
<evidence type="ECO:0000256" key="14">
    <source>
        <dbReference type="SAM" id="Phobius"/>
    </source>
</evidence>
<keyword evidence="9 16" id="KW-0418">Kinase</keyword>
<accession>A0A398B3V9</accession>
<gene>
    <name evidence="16" type="ORF">D1953_14720</name>
</gene>
<dbReference type="InterPro" id="IPR011620">
    <property type="entry name" value="Sig_transdc_His_kinase_LytS_TM"/>
</dbReference>
<dbReference type="GO" id="GO:0000155">
    <property type="term" value="F:phosphorelay sensor kinase activity"/>
    <property type="evidence" value="ECO:0007669"/>
    <property type="project" value="InterPro"/>
</dbReference>
<keyword evidence="8" id="KW-0547">Nucleotide-binding</keyword>
<dbReference type="EMBL" id="QWVS01000028">
    <property type="protein sequence ID" value="RID84094.1"/>
    <property type="molecule type" value="Genomic_DNA"/>
</dbReference>
<dbReference type="EC" id="2.7.13.3" evidence="3"/>
<dbReference type="InterPro" id="IPR003661">
    <property type="entry name" value="HisK_dim/P_dom"/>
</dbReference>
<dbReference type="GO" id="GO:0005524">
    <property type="term" value="F:ATP binding"/>
    <property type="evidence" value="ECO:0007669"/>
    <property type="project" value="UniProtKB-KW"/>
</dbReference>
<comment type="subcellular location">
    <subcellularLocation>
        <location evidence="2">Cell membrane</location>
        <topology evidence="2">Multi-pass membrane protein</topology>
    </subcellularLocation>
</comment>
<evidence type="ECO:0000256" key="3">
    <source>
        <dbReference type="ARBA" id="ARBA00012438"/>
    </source>
</evidence>
<dbReference type="InterPro" id="IPR004358">
    <property type="entry name" value="Sig_transdc_His_kin-like_C"/>
</dbReference>
<dbReference type="Pfam" id="PF07694">
    <property type="entry name" value="5TM-5TMR_LYT"/>
    <property type="match status" value="1"/>
</dbReference>
<proteinExistence type="predicted"/>
<keyword evidence="4" id="KW-1003">Cell membrane</keyword>
<keyword evidence="7 14" id="KW-0812">Transmembrane</keyword>
<comment type="caution">
    <text evidence="16">The sequence shown here is derived from an EMBL/GenBank/DDBJ whole genome shotgun (WGS) entry which is preliminary data.</text>
</comment>
<dbReference type="CDD" id="cd00082">
    <property type="entry name" value="HisKA"/>
    <property type="match status" value="1"/>
</dbReference>
<dbReference type="Gene3D" id="3.30.565.10">
    <property type="entry name" value="Histidine kinase-like ATPase, C-terminal domain"/>
    <property type="match status" value="1"/>
</dbReference>
<evidence type="ECO:0000256" key="5">
    <source>
        <dbReference type="ARBA" id="ARBA00022553"/>
    </source>
</evidence>
<dbReference type="InterPro" id="IPR003594">
    <property type="entry name" value="HATPase_dom"/>
</dbReference>
<feature type="domain" description="Histidine kinase" evidence="15">
    <location>
        <begin position="206"/>
        <end position="411"/>
    </location>
</feature>
<dbReference type="Proteomes" id="UP000266016">
    <property type="component" value="Unassembled WGS sequence"/>
</dbReference>
<dbReference type="PANTHER" id="PTHR43065">
    <property type="entry name" value="SENSOR HISTIDINE KINASE"/>
    <property type="match status" value="1"/>
</dbReference>
<dbReference type="Pfam" id="PF02518">
    <property type="entry name" value="HATPase_c"/>
    <property type="match status" value="1"/>
</dbReference>
<dbReference type="Pfam" id="PF00512">
    <property type="entry name" value="HisKA"/>
    <property type="match status" value="1"/>
</dbReference>
<feature type="transmembrane region" description="Helical" evidence="14">
    <location>
        <begin position="64"/>
        <end position="86"/>
    </location>
</feature>
<comment type="catalytic activity">
    <reaction evidence="1">
        <text>ATP + protein L-histidine = ADP + protein N-phospho-L-histidine.</text>
        <dbReference type="EC" id="2.7.13.3"/>
    </reaction>
</comment>
<dbReference type="PROSITE" id="PS50109">
    <property type="entry name" value="HIS_KIN"/>
    <property type="match status" value="1"/>
</dbReference>
<evidence type="ECO:0000256" key="12">
    <source>
        <dbReference type="ARBA" id="ARBA00023012"/>
    </source>
</evidence>
<keyword evidence="13 14" id="KW-0472">Membrane</keyword>
<evidence type="ECO:0000313" key="16">
    <source>
        <dbReference type="EMBL" id="RID84094.1"/>
    </source>
</evidence>
<keyword evidence="10" id="KW-0067">ATP-binding</keyword>
<dbReference type="InterPro" id="IPR036097">
    <property type="entry name" value="HisK_dim/P_sf"/>
</dbReference>
<evidence type="ECO:0000313" key="17">
    <source>
        <dbReference type="Proteomes" id="UP000266016"/>
    </source>
</evidence>
<feature type="transmembrane region" description="Helical" evidence="14">
    <location>
        <begin position="128"/>
        <end position="148"/>
    </location>
</feature>
<evidence type="ECO:0000256" key="11">
    <source>
        <dbReference type="ARBA" id="ARBA00022989"/>
    </source>
</evidence>
<keyword evidence="5" id="KW-0597">Phosphoprotein</keyword>
<reference evidence="16 17" key="1">
    <citation type="submission" date="2018-08" db="EMBL/GenBank/DDBJ databases">
        <title>Bacillus jemisoniae sp. nov., Bacillus chryseoplanitiae sp. nov., Bacillus resnikiae sp. nov., and Bacillus frankliniae sp. nov., isolated from Viking spacecraft and associated surfaces.</title>
        <authorList>
            <person name="Seuylemezian A."/>
            <person name="Vaishampayan P."/>
        </authorList>
    </citation>
    <scope>NUCLEOTIDE SEQUENCE [LARGE SCALE GENOMIC DNA]</scope>
    <source>
        <strain evidence="16 17">MA001</strain>
    </source>
</reference>
<evidence type="ECO:0000256" key="6">
    <source>
        <dbReference type="ARBA" id="ARBA00022679"/>
    </source>
</evidence>
<dbReference type="AlphaFoldDB" id="A0A398B3V9"/>
<dbReference type="InterPro" id="IPR036890">
    <property type="entry name" value="HATPase_C_sf"/>
</dbReference>
<evidence type="ECO:0000256" key="8">
    <source>
        <dbReference type="ARBA" id="ARBA00022741"/>
    </source>
</evidence>
<protein>
    <recommendedName>
        <fullName evidence="3">histidine kinase</fullName>
        <ecNumber evidence="3">2.7.13.3</ecNumber>
    </recommendedName>
</protein>
<dbReference type="GO" id="GO:0005886">
    <property type="term" value="C:plasma membrane"/>
    <property type="evidence" value="ECO:0007669"/>
    <property type="project" value="UniProtKB-SubCell"/>
</dbReference>